<evidence type="ECO:0000313" key="4">
    <source>
        <dbReference type="Proteomes" id="UP001302274"/>
    </source>
</evidence>
<name>A0ABU5VTY7_9BACT</name>
<dbReference type="CDD" id="cd10567">
    <property type="entry name" value="SWIB-MDM2_like"/>
    <property type="match status" value="1"/>
</dbReference>
<dbReference type="Gene3D" id="1.10.245.10">
    <property type="entry name" value="SWIB/MDM2 domain"/>
    <property type="match status" value="1"/>
</dbReference>
<dbReference type="InterPro" id="IPR019835">
    <property type="entry name" value="SWIB_domain"/>
</dbReference>
<proteinExistence type="predicted"/>
<accession>A0ABU5VTY7</accession>
<dbReference type="EMBL" id="JAYGJQ010000001">
    <property type="protein sequence ID" value="MEA9356512.1"/>
    <property type="molecule type" value="Genomic_DNA"/>
</dbReference>
<keyword evidence="4" id="KW-1185">Reference proteome</keyword>
<feature type="compositionally biased region" description="Basic residues" evidence="1">
    <location>
        <begin position="1"/>
        <end position="50"/>
    </location>
</feature>
<sequence length="166" mass="17483">MAVKKKAKVATKKAAPKATKKAPAAKKAAPKATKKAAPKATKKAAPKATKKAAAPKAAKATKKVAAPKAAKATKKVAAPKVKTARKPNAAFMKALTPSAILAEIVGAKPLPRTQVVSKIWDYIKKHNLQNPKNKRNIIADDKLAKLFGKKEVTMFELAGIVGKHLS</sequence>
<dbReference type="InterPro" id="IPR003121">
    <property type="entry name" value="SWIB_MDM2_domain"/>
</dbReference>
<comment type="caution">
    <text evidence="3">The sequence shown here is derived from an EMBL/GenBank/DDBJ whole genome shotgun (WGS) entry which is preliminary data.</text>
</comment>
<feature type="region of interest" description="Disordered" evidence="1">
    <location>
        <begin position="1"/>
        <end position="84"/>
    </location>
</feature>
<dbReference type="PROSITE" id="PS51925">
    <property type="entry name" value="SWIB_MDM2"/>
    <property type="match status" value="1"/>
</dbReference>
<dbReference type="PANTHER" id="PTHR13844">
    <property type="entry name" value="SWI/SNF-RELATED MATRIX-ASSOCIATED ACTIN-DEPENDENT REGULATOR OF CHROMATIN SUBFAMILY D"/>
    <property type="match status" value="1"/>
</dbReference>
<evidence type="ECO:0000313" key="3">
    <source>
        <dbReference type="EMBL" id="MEA9356512.1"/>
    </source>
</evidence>
<evidence type="ECO:0000259" key="2">
    <source>
        <dbReference type="PROSITE" id="PS51925"/>
    </source>
</evidence>
<protein>
    <submittedName>
        <fullName evidence="3">SWIB/MDM2 domain-containing protein</fullName>
    </submittedName>
</protein>
<feature type="domain" description="DM2" evidence="2">
    <location>
        <begin position="90"/>
        <end position="166"/>
    </location>
</feature>
<feature type="compositionally biased region" description="Low complexity" evidence="1">
    <location>
        <begin position="51"/>
        <end position="81"/>
    </location>
</feature>
<reference evidence="3 4" key="1">
    <citation type="submission" date="2023-11" db="EMBL/GenBank/DDBJ databases">
        <title>A Novel Polar Bacteriovorax (B. antarcticus) Isolated from the Biocrust in Antarctica.</title>
        <authorList>
            <person name="Mun W."/>
            <person name="Choi S.Y."/>
            <person name="Mitchell R.J."/>
        </authorList>
    </citation>
    <scope>NUCLEOTIDE SEQUENCE [LARGE SCALE GENOMIC DNA]</scope>
    <source>
        <strain evidence="3 4">PP10</strain>
    </source>
</reference>
<dbReference type="Pfam" id="PF02201">
    <property type="entry name" value="SWIB"/>
    <property type="match status" value="1"/>
</dbReference>
<dbReference type="SUPFAM" id="SSF47592">
    <property type="entry name" value="SWIB/MDM2 domain"/>
    <property type="match status" value="1"/>
</dbReference>
<dbReference type="RefSeq" id="WP_323576218.1">
    <property type="nucleotide sequence ID" value="NZ_JAYGJQ010000001.1"/>
</dbReference>
<dbReference type="InterPro" id="IPR036885">
    <property type="entry name" value="SWIB_MDM2_dom_sf"/>
</dbReference>
<dbReference type="Proteomes" id="UP001302274">
    <property type="component" value="Unassembled WGS sequence"/>
</dbReference>
<organism evidence="3 4">
    <name type="scientific">Bacteriovorax antarcticus</name>
    <dbReference type="NCBI Taxonomy" id="3088717"/>
    <lineage>
        <taxon>Bacteria</taxon>
        <taxon>Pseudomonadati</taxon>
        <taxon>Bdellovibrionota</taxon>
        <taxon>Bacteriovoracia</taxon>
        <taxon>Bacteriovoracales</taxon>
        <taxon>Bacteriovoracaceae</taxon>
        <taxon>Bacteriovorax</taxon>
    </lineage>
</organism>
<gene>
    <name evidence="3" type="ORF">SHI21_09870</name>
</gene>
<evidence type="ECO:0000256" key="1">
    <source>
        <dbReference type="SAM" id="MobiDB-lite"/>
    </source>
</evidence>
<dbReference type="SMART" id="SM00151">
    <property type="entry name" value="SWIB"/>
    <property type="match status" value="1"/>
</dbReference>